<accession>A0A6A6ICR2</accession>
<reference evidence="1" key="1">
    <citation type="journal article" date="2020" name="Stud. Mycol.">
        <title>101 Dothideomycetes genomes: a test case for predicting lifestyles and emergence of pathogens.</title>
        <authorList>
            <person name="Haridas S."/>
            <person name="Albert R."/>
            <person name="Binder M."/>
            <person name="Bloem J."/>
            <person name="Labutti K."/>
            <person name="Salamov A."/>
            <person name="Andreopoulos B."/>
            <person name="Baker S."/>
            <person name="Barry K."/>
            <person name="Bills G."/>
            <person name="Bluhm B."/>
            <person name="Cannon C."/>
            <person name="Castanera R."/>
            <person name="Culley D."/>
            <person name="Daum C."/>
            <person name="Ezra D."/>
            <person name="Gonzalez J."/>
            <person name="Henrissat B."/>
            <person name="Kuo A."/>
            <person name="Liang C."/>
            <person name="Lipzen A."/>
            <person name="Lutzoni F."/>
            <person name="Magnuson J."/>
            <person name="Mondo S."/>
            <person name="Nolan M."/>
            <person name="Ohm R."/>
            <person name="Pangilinan J."/>
            <person name="Park H.-J."/>
            <person name="Ramirez L."/>
            <person name="Alfaro M."/>
            <person name="Sun H."/>
            <person name="Tritt A."/>
            <person name="Yoshinaga Y."/>
            <person name="Zwiers L.-H."/>
            <person name="Turgeon B."/>
            <person name="Goodwin S."/>
            <person name="Spatafora J."/>
            <person name="Crous P."/>
            <person name="Grigoriev I."/>
        </authorList>
    </citation>
    <scope>NUCLEOTIDE SEQUENCE</scope>
    <source>
        <strain evidence="1">CBS 122368</strain>
    </source>
</reference>
<evidence type="ECO:0000313" key="2">
    <source>
        <dbReference type="Proteomes" id="UP000800094"/>
    </source>
</evidence>
<evidence type="ECO:0000313" key="1">
    <source>
        <dbReference type="EMBL" id="KAF2248206.1"/>
    </source>
</evidence>
<organism evidence="1 2">
    <name type="scientific">Trematosphaeria pertusa</name>
    <dbReference type="NCBI Taxonomy" id="390896"/>
    <lineage>
        <taxon>Eukaryota</taxon>
        <taxon>Fungi</taxon>
        <taxon>Dikarya</taxon>
        <taxon>Ascomycota</taxon>
        <taxon>Pezizomycotina</taxon>
        <taxon>Dothideomycetes</taxon>
        <taxon>Pleosporomycetidae</taxon>
        <taxon>Pleosporales</taxon>
        <taxon>Massarineae</taxon>
        <taxon>Trematosphaeriaceae</taxon>
        <taxon>Trematosphaeria</taxon>
    </lineage>
</organism>
<keyword evidence="2" id="KW-1185">Reference proteome</keyword>
<sequence>MKDPGHSNGKALNWAYICQRTRVILTEGPASPAEWWIYELAKYGRRDPDAVSMKFEASTLCEAFNASHSIFPACPSFLRDIYHLLAMLPIKSGQAIERKLLIELLWEAARECGMDWWSNMRDRAAVVFGVMHACMIHRRIDAQQTEDELGSLLEKMDLGDDEVEVMNRLAEELEGELKIKL</sequence>
<dbReference type="AlphaFoldDB" id="A0A6A6ICR2"/>
<dbReference type="Proteomes" id="UP000800094">
    <property type="component" value="Unassembled WGS sequence"/>
</dbReference>
<dbReference type="OrthoDB" id="3794059at2759"/>
<dbReference type="GeneID" id="54586744"/>
<name>A0A6A6ICR2_9PLEO</name>
<protein>
    <submittedName>
        <fullName evidence="1">Uncharacterized protein</fullName>
    </submittedName>
</protein>
<dbReference type="EMBL" id="ML987196">
    <property type="protein sequence ID" value="KAF2248206.1"/>
    <property type="molecule type" value="Genomic_DNA"/>
</dbReference>
<proteinExistence type="predicted"/>
<gene>
    <name evidence="1" type="ORF">BU26DRAFT_565614</name>
</gene>
<dbReference type="RefSeq" id="XP_033683210.1">
    <property type="nucleotide sequence ID" value="XM_033833414.1"/>
</dbReference>